<reference evidence="3" key="1">
    <citation type="submission" date="2022-11" db="UniProtKB">
        <authorList>
            <consortium name="WormBaseParasite"/>
        </authorList>
    </citation>
    <scope>IDENTIFICATION</scope>
</reference>
<protein>
    <submittedName>
        <fullName evidence="3">Uncharacterized protein</fullName>
    </submittedName>
</protein>
<dbReference type="AlphaFoldDB" id="A0A914ER11"/>
<evidence type="ECO:0000313" key="3">
    <source>
        <dbReference type="WBParaSite" id="ACRNAN_scaffold9907.g12950.t1"/>
    </source>
</evidence>
<sequence length="107" mass="11823">MISGSGLSSLQCTSSSTNAQPLLFSSSSSTSVAFLVQQPPPQRRGGMRRETRSSTARSRQSLKNVDEARLGLLLRSNRLEQNFLPTTNRRDLIYRQLVTQRGGLNAK</sequence>
<organism evidence="2 3">
    <name type="scientific">Acrobeloides nanus</name>
    <dbReference type="NCBI Taxonomy" id="290746"/>
    <lineage>
        <taxon>Eukaryota</taxon>
        <taxon>Metazoa</taxon>
        <taxon>Ecdysozoa</taxon>
        <taxon>Nematoda</taxon>
        <taxon>Chromadorea</taxon>
        <taxon>Rhabditida</taxon>
        <taxon>Tylenchina</taxon>
        <taxon>Cephalobomorpha</taxon>
        <taxon>Cephaloboidea</taxon>
        <taxon>Cephalobidae</taxon>
        <taxon>Acrobeloides</taxon>
    </lineage>
</organism>
<proteinExistence type="predicted"/>
<accession>A0A914ER11</accession>
<keyword evidence="2" id="KW-1185">Reference proteome</keyword>
<feature type="region of interest" description="Disordered" evidence="1">
    <location>
        <begin position="33"/>
        <end position="62"/>
    </location>
</feature>
<evidence type="ECO:0000313" key="2">
    <source>
        <dbReference type="Proteomes" id="UP000887540"/>
    </source>
</evidence>
<dbReference type="Proteomes" id="UP000887540">
    <property type="component" value="Unplaced"/>
</dbReference>
<name>A0A914ER11_9BILA</name>
<evidence type="ECO:0000256" key="1">
    <source>
        <dbReference type="SAM" id="MobiDB-lite"/>
    </source>
</evidence>
<dbReference type="WBParaSite" id="ACRNAN_scaffold9907.g12950.t1">
    <property type="protein sequence ID" value="ACRNAN_scaffold9907.g12950.t1"/>
    <property type="gene ID" value="ACRNAN_scaffold9907.g12950"/>
</dbReference>